<name>A0A0R2CWY5_9LACO</name>
<dbReference type="FunFam" id="3.40.50.720:FF:000203">
    <property type="entry name" value="D-3-phosphoglycerate dehydrogenase (SerA)"/>
    <property type="match status" value="1"/>
</dbReference>
<dbReference type="InterPro" id="IPR006140">
    <property type="entry name" value="D-isomer_DH_NAD-bd"/>
</dbReference>
<dbReference type="Proteomes" id="UP000051256">
    <property type="component" value="Unassembled WGS sequence"/>
</dbReference>
<comment type="caution">
    <text evidence="7">The sequence shown here is derived from an EMBL/GenBank/DDBJ whole genome shotgun (WGS) entry which is preliminary data.</text>
</comment>
<dbReference type="Gene3D" id="3.40.50.720">
    <property type="entry name" value="NAD(P)-binding Rossmann-like Domain"/>
    <property type="match status" value="2"/>
</dbReference>
<dbReference type="PATRIC" id="fig|1423802.4.peg.1246"/>
<keyword evidence="3" id="KW-0520">NAD</keyword>
<dbReference type="InterPro" id="IPR050857">
    <property type="entry name" value="D-2-hydroxyacid_DH"/>
</dbReference>
<dbReference type="PANTHER" id="PTHR42789">
    <property type="entry name" value="D-ISOMER SPECIFIC 2-HYDROXYACID DEHYDROGENASE FAMILY PROTEIN (AFU_ORTHOLOGUE AFUA_6G10090)"/>
    <property type="match status" value="1"/>
</dbReference>
<evidence type="ECO:0000256" key="4">
    <source>
        <dbReference type="RuleBase" id="RU003719"/>
    </source>
</evidence>
<keyword evidence="2 4" id="KW-0560">Oxidoreductase</keyword>
<dbReference type="EMBL" id="AYZR01000004">
    <property type="protein sequence ID" value="KRM94276.1"/>
    <property type="molecule type" value="Genomic_DNA"/>
</dbReference>
<dbReference type="Pfam" id="PF00389">
    <property type="entry name" value="2-Hacid_dh"/>
    <property type="match status" value="1"/>
</dbReference>
<dbReference type="SUPFAM" id="SSF51735">
    <property type="entry name" value="NAD(P)-binding Rossmann-fold domains"/>
    <property type="match status" value="1"/>
</dbReference>
<keyword evidence="8" id="KW-1185">Reference proteome</keyword>
<evidence type="ECO:0000313" key="7">
    <source>
        <dbReference type="EMBL" id="KRM94276.1"/>
    </source>
</evidence>
<evidence type="ECO:0000259" key="6">
    <source>
        <dbReference type="Pfam" id="PF02826"/>
    </source>
</evidence>
<evidence type="ECO:0000313" key="8">
    <source>
        <dbReference type="Proteomes" id="UP000051256"/>
    </source>
</evidence>
<organism evidence="7 8">
    <name type="scientific">Lentilactobacillus senioris DSM 24302 = JCM 17472</name>
    <dbReference type="NCBI Taxonomy" id="1423802"/>
    <lineage>
        <taxon>Bacteria</taxon>
        <taxon>Bacillati</taxon>
        <taxon>Bacillota</taxon>
        <taxon>Bacilli</taxon>
        <taxon>Lactobacillales</taxon>
        <taxon>Lactobacillaceae</taxon>
        <taxon>Lentilactobacillus</taxon>
    </lineage>
</organism>
<feature type="domain" description="D-isomer specific 2-hydroxyacid dehydrogenase catalytic" evidence="5">
    <location>
        <begin position="4"/>
        <end position="319"/>
    </location>
</feature>
<reference evidence="7 8" key="1">
    <citation type="journal article" date="2015" name="Genome Announc.">
        <title>Expanding the biotechnology potential of lactobacilli through comparative genomics of 213 strains and associated genera.</title>
        <authorList>
            <person name="Sun Z."/>
            <person name="Harris H.M."/>
            <person name="McCann A."/>
            <person name="Guo C."/>
            <person name="Argimon S."/>
            <person name="Zhang W."/>
            <person name="Yang X."/>
            <person name="Jeffery I.B."/>
            <person name="Cooney J.C."/>
            <person name="Kagawa T.F."/>
            <person name="Liu W."/>
            <person name="Song Y."/>
            <person name="Salvetti E."/>
            <person name="Wrobel A."/>
            <person name="Rasinkangas P."/>
            <person name="Parkhill J."/>
            <person name="Rea M.C."/>
            <person name="O'Sullivan O."/>
            <person name="Ritari J."/>
            <person name="Douillard F.P."/>
            <person name="Paul Ross R."/>
            <person name="Yang R."/>
            <person name="Briner A.E."/>
            <person name="Felis G.E."/>
            <person name="de Vos W.M."/>
            <person name="Barrangou R."/>
            <person name="Klaenhammer T.R."/>
            <person name="Caufield P.W."/>
            <person name="Cui Y."/>
            <person name="Zhang H."/>
            <person name="O'Toole P.W."/>
        </authorList>
    </citation>
    <scope>NUCLEOTIDE SEQUENCE [LARGE SCALE GENOMIC DNA]</scope>
    <source>
        <strain evidence="7 8">DSM 24302</strain>
    </source>
</reference>
<dbReference type="CDD" id="cd12178">
    <property type="entry name" value="2-Hacid_dh_13"/>
    <property type="match status" value="1"/>
</dbReference>
<dbReference type="PANTHER" id="PTHR42789:SF1">
    <property type="entry name" value="D-ISOMER SPECIFIC 2-HYDROXYACID DEHYDROGENASE FAMILY PROTEIN (AFU_ORTHOLOGUE AFUA_6G10090)"/>
    <property type="match status" value="1"/>
</dbReference>
<dbReference type="RefSeq" id="WP_056977419.1">
    <property type="nucleotide sequence ID" value="NZ_AYZR01000004.1"/>
</dbReference>
<proteinExistence type="inferred from homology"/>
<dbReference type="Pfam" id="PF02826">
    <property type="entry name" value="2-Hacid_dh_C"/>
    <property type="match status" value="1"/>
</dbReference>
<evidence type="ECO:0000256" key="3">
    <source>
        <dbReference type="ARBA" id="ARBA00023027"/>
    </source>
</evidence>
<dbReference type="GO" id="GO:0016616">
    <property type="term" value="F:oxidoreductase activity, acting on the CH-OH group of donors, NAD or NADP as acceptor"/>
    <property type="evidence" value="ECO:0007669"/>
    <property type="project" value="InterPro"/>
</dbReference>
<evidence type="ECO:0000256" key="2">
    <source>
        <dbReference type="ARBA" id="ARBA00023002"/>
    </source>
</evidence>
<gene>
    <name evidence="7" type="ORF">FC56_GL001228</name>
</gene>
<dbReference type="AlphaFoldDB" id="A0A0R2CWY5"/>
<protein>
    <submittedName>
        <fullName evidence="7">Glyoxylate reductase</fullName>
    </submittedName>
</protein>
<dbReference type="InterPro" id="IPR036291">
    <property type="entry name" value="NAD(P)-bd_dom_sf"/>
</dbReference>
<dbReference type="SUPFAM" id="SSF52283">
    <property type="entry name" value="Formate/glycerate dehydrogenase catalytic domain-like"/>
    <property type="match status" value="1"/>
</dbReference>
<evidence type="ECO:0000259" key="5">
    <source>
        <dbReference type="Pfam" id="PF00389"/>
    </source>
</evidence>
<comment type="similarity">
    <text evidence="1 4">Belongs to the D-isomer specific 2-hydroxyacid dehydrogenase family.</text>
</comment>
<accession>A0A0R2CWY5</accession>
<dbReference type="STRING" id="1423802.FC56_GL001228"/>
<dbReference type="GO" id="GO:0051287">
    <property type="term" value="F:NAD binding"/>
    <property type="evidence" value="ECO:0007669"/>
    <property type="project" value="InterPro"/>
</dbReference>
<evidence type="ECO:0000256" key="1">
    <source>
        <dbReference type="ARBA" id="ARBA00005854"/>
    </source>
</evidence>
<dbReference type="InterPro" id="IPR006139">
    <property type="entry name" value="D-isomer_2_OHA_DH_cat_dom"/>
</dbReference>
<feature type="domain" description="D-isomer specific 2-hydroxyacid dehydrogenase NAD-binding" evidence="6">
    <location>
        <begin position="109"/>
        <end position="287"/>
    </location>
</feature>
<sequence>MMKVFISAPLPEVTVEKIKAANLEVTMYSQETLITHNELLAAVKDVDFLITPLSTQVDKEIIDGAPNLKLIANFGAGFNNIDFNYARSKNIAVTNTPLVSTNSVAEVTLGLILDLSHRIVEGDTMMRTTGFPGWSPLFFLGHEIAGKTLGIVGLGNIGQSVAQKARALSMNVQYWQHHQLSDPQERSLGVKYVSMDELISTSDFISINAPLTDENFHQFNTDTFHQMKKTAALINVGRGPIVDEEALVTALRAGEIGGAALDVYEHEPKVTPGLTEMKNVILTPHIGNATVEARNAMGNIIAENVIAVANGQLPKYVIN</sequence>